<accession>A0A199UL30</accession>
<dbReference type="Proteomes" id="UP000092600">
    <property type="component" value="Unassembled WGS sequence"/>
</dbReference>
<evidence type="ECO:0000313" key="2">
    <source>
        <dbReference type="Proteomes" id="UP000092600"/>
    </source>
</evidence>
<dbReference type="AlphaFoldDB" id="A0A199UL30"/>
<dbReference type="InterPro" id="IPR037176">
    <property type="entry name" value="Osmotin/thaumatin-like_sf"/>
</dbReference>
<protein>
    <submittedName>
        <fullName evidence="1">Uncharacterized protein</fullName>
    </submittedName>
</protein>
<evidence type="ECO:0000313" key="1">
    <source>
        <dbReference type="EMBL" id="OAY65433.1"/>
    </source>
</evidence>
<sequence>MSLPFSCCSPSLLRGIVASSARRRHLFTLHNSCPSTVWPARCRERRGRPGRRALSSLGSHRLFSALPGGRPLWAARTATSLRPPPPRRLVPPRLQRALRCTLGGATPSL</sequence>
<gene>
    <name evidence="1" type="ORF">ACMD2_25200</name>
</gene>
<comment type="caution">
    <text evidence="1">The sequence shown here is derived from an EMBL/GenBank/DDBJ whole genome shotgun (WGS) entry which is preliminary data.</text>
</comment>
<organism evidence="1 2">
    <name type="scientific">Ananas comosus</name>
    <name type="common">Pineapple</name>
    <name type="synonym">Ananas ananas</name>
    <dbReference type="NCBI Taxonomy" id="4615"/>
    <lineage>
        <taxon>Eukaryota</taxon>
        <taxon>Viridiplantae</taxon>
        <taxon>Streptophyta</taxon>
        <taxon>Embryophyta</taxon>
        <taxon>Tracheophyta</taxon>
        <taxon>Spermatophyta</taxon>
        <taxon>Magnoliopsida</taxon>
        <taxon>Liliopsida</taxon>
        <taxon>Poales</taxon>
        <taxon>Bromeliaceae</taxon>
        <taxon>Bromelioideae</taxon>
        <taxon>Ananas</taxon>
    </lineage>
</organism>
<dbReference type="EMBL" id="LSRQ01006971">
    <property type="protein sequence ID" value="OAY65433.1"/>
    <property type="molecule type" value="Genomic_DNA"/>
</dbReference>
<reference evidence="1 2" key="1">
    <citation type="journal article" date="2016" name="DNA Res.">
        <title>The draft genome of MD-2 pineapple using hybrid error correction of long reads.</title>
        <authorList>
            <person name="Redwan R.M."/>
            <person name="Saidin A."/>
            <person name="Kumar S.V."/>
        </authorList>
    </citation>
    <scope>NUCLEOTIDE SEQUENCE [LARGE SCALE GENOMIC DNA]</scope>
    <source>
        <strain evidence="2">cv. MD2</strain>
        <tissue evidence="1">Leaf</tissue>
    </source>
</reference>
<proteinExistence type="predicted"/>
<name>A0A199UL30_ANACO</name>
<dbReference type="SUPFAM" id="SSF49870">
    <property type="entry name" value="Osmotin, thaumatin-like protein"/>
    <property type="match status" value="1"/>
</dbReference>